<dbReference type="Proteomes" id="UP001165060">
    <property type="component" value="Unassembled WGS sequence"/>
</dbReference>
<reference evidence="2 3" key="1">
    <citation type="journal article" date="2023" name="Commun. Biol.">
        <title>Genome analysis of Parmales, the sister group of diatoms, reveals the evolutionary specialization of diatoms from phago-mixotrophs to photoautotrophs.</title>
        <authorList>
            <person name="Ban H."/>
            <person name="Sato S."/>
            <person name="Yoshikawa S."/>
            <person name="Yamada K."/>
            <person name="Nakamura Y."/>
            <person name="Ichinomiya M."/>
            <person name="Sato N."/>
            <person name="Blanc-Mathieu R."/>
            <person name="Endo H."/>
            <person name="Kuwata A."/>
            <person name="Ogata H."/>
        </authorList>
    </citation>
    <scope>NUCLEOTIDE SEQUENCE [LARGE SCALE GENOMIC DNA]</scope>
</reference>
<sequence length="503" mass="55421">MKERMPRTLMDRAHAARLSYKDLRPQTGRQLNAPHPSATVEAESSNDEIFEVPPFLSLFNRIARIFSIGCSQPAQPKWYKPLVLMCLATMALYVLVALNSSREAGNIGPSSQIGLSVIVCMFVVQFVYAASNSPFDNVFIHVRKRTIHYLDKEGRPDLVEKVDETIQREVRRRIFILPIVHTTVATIVANLHVFRDWDSAVTPMAVSMCFSLMQLCAGISAVAWSSVVRLHAIQIEGYHDSIVIAFTDLSRATVEAKEAQKTGASTKLVESVLAAHNSRETGRRASARATVEELTKQTEFFDEQWVIERMMAFVDIGKSMNTTNSSIGERVGKMVVVLLAAAGFMGLSLLMTKVTVEEMAVTFFILVAAVQTLMVPLVANDELHKLRELAWHSYGELMTHSLLFKSTVNSVDGFSEVDDTNVAQYKQTINGAAHLLNIIQTSREGMKYGDVECSREQVKTLLRTVFSAAAVIARASDTTGIEELFLGGGGGNATAVEAEVVSP</sequence>
<evidence type="ECO:0000256" key="1">
    <source>
        <dbReference type="SAM" id="Phobius"/>
    </source>
</evidence>
<comment type="caution">
    <text evidence="2">The sequence shown here is derived from an EMBL/GenBank/DDBJ whole genome shotgun (WGS) entry which is preliminary data.</text>
</comment>
<feature type="transmembrane region" description="Helical" evidence="1">
    <location>
        <begin position="174"/>
        <end position="194"/>
    </location>
</feature>
<gene>
    <name evidence="2" type="ORF">TeGR_g13968</name>
</gene>
<evidence type="ECO:0000313" key="2">
    <source>
        <dbReference type="EMBL" id="GMI22476.1"/>
    </source>
</evidence>
<proteinExistence type="predicted"/>
<name>A0ABQ6MA34_9STRA</name>
<keyword evidence="1" id="KW-0472">Membrane</keyword>
<feature type="transmembrane region" description="Helical" evidence="1">
    <location>
        <begin position="200"/>
        <end position="224"/>
    </location>
</feature>
<feature type="transmembrane region" description="Helical" evidence="1">
    <location>
        <begin position="360"/>
        <end position="379"/>
    </location>
</feature>
<keyword evidence="1" id="KW-0812">Transmembrane</keyword>
<feature type="transmembrane region" description="Helical" evidence="1">
    <location>
        <begin position="82"/>
        <end position="101"/>
    </location>
</feature>
<keyword evidence="3" id="KW-1185">Reference proteome</keyword>
<evidence type="ECO:0000313" key="3">
    <source>
        <dbReference type="Proteomes" id="UP001165060"/>
    </source>
</evidence>
<dbReference type="EMBL" id="BRYB01002604">
    <property type="protein sequence ID" value="GMI22476.1"/>
    <property type="molecule type" value="Genomic_DNA"/>
</dbReference>
<organism evidence="2 3">
    <name type="scientific">Tetraparma gracilis</name>
    <dbReference type="NCBI Taxonomy" id="2962635"/>
    <lineage>
        <taxon>Eukaryota</taxon>
        <taxon>Sar</taxon>
        <taxon>Stramenopiles</taxon>
        <taxon>Ochrophyta</taxon>
        <taxon>Bolidophyceae</taxon>
        <taxon>Parmales</taxon>
        <taxon>Triparmaceae</taxon>
        <taxon>Tetraparma</taxon>
    </lineage>
</organism>
<protein>
    <recommendedName>
        <fullName evidence="4">Odorant receptor</fullName>
    </recommendedName>
</protein>
<evidence type="ECO:0008006" key="4">
    <source>
        <dbReference type="Google" id="ProtNLM"/>
    </source>
</evidence>
<feature type="transmembrane region" description="Helical" evidence="1">
    <location>
        <begin position="113"/>
        <end position="135"/>
    </location>
</feature>
<keyword evidence="1" id="KW-1133">Transmembrane helix</keyword>
<accession>A0ABQ6MA34</accession>
<feature type="transmembrane region" description="Helical" evidence="1">
    <location>
        <begin position="334"/>
        <end position="354"/>
    </location>
</feature>